<dbReference type="EMBL" id="JBBWWQ010000013">
    <property type="protein sequence ID" value="KAK8933283.1"/>
    <property type="molecule type" value="Genomic_DNA"/>
</dbReference>
<proteinExistence type="predicted"/>
<accession>A0AAP0B859</accession>
<dbReference type="PRINTS" id="PR01217">
    <property type="entry name" value="PRICHEXTENSN"/>
</dbReference>
<comment type="caution">
    <text evidence="2">The sequence shown here is derived from an EMBL/GenBank/DDBJ whole genome shotgun (WGS) entry which is preliminary data.</text>
</comment>
<feature type="region of interest" description="Disordered" evidence="1">
    <location>
        <begin position="1"/>
        <end position="147"/>
    </location>
</feature>
<name>A0AAP0B859_9ASPA</name>
<dbReference type="Proteomes" id="UP001418222">
    <property type="component" value="Unassembled WGS sequence"/>
</dbReference>
<evidence type="ECO:0000256" key="1">
    <source>
        <dbReference type="SAM" id="MobiDB-lite"/>
    </source>
</evidence>
<protein>
    <submittedName>
        <fullName evidence="2">Uncharacterized protein</fullName>
    </submittedName>
</protein>
<evidence type="ECO:0000313" key="2">
    <source>
        <dbReference type="EMBL" id="KAK8933283.1"/>
    </source>
</evidence>
<reference evidence="2 3" key="1">
    <citation type="journal article" date="2022" name="Nat. Plants">
        <title>Genomes of leafy and leafless Platanthera orchids illuminate the evolution of mycoheterotrophy.</title>
        <authorList>
            <person name="Li M.H."/>
            <person name="Liu K.W."/>
            <person name="Li Z."/>
            <person name="Lu H.C."/>
            <person name="Ye Q.L."/>
            <person name="Zhang D."/>
            <person name="Wang J.Y."/>
            <person name="Li Y.F."/>
            <person name="Zhong Z.M."/>
            <person name="Liu X."/>
            <person name="Yu X."/>
            <person name="Liu D.K."/>
            <person name="Tu X.D."/>
            <person name="Liu B."/>
            <person name="Hao Y."/>
            <person name="Liao X.Y."/>
            <person name="Jiang Y.T."/>
            <person name="Sun W.H."/>
            <person name="Chen J."/>
            <person name="Chen Y.Q."/>
            <person name="Ai Y."/>
            <person name="Zhai J.W."/>
            <person name="Wu S.S."/>
            <person name="Zhou Z."/>
            <person name="Hsiao Y.Y."/>
            <person name="Wu W.L."/>
            <person name="Chen Y.Y."/>
            <person name="Lin Y.F."/>
            <person name="Hsu J.L."/>
            <person name="Li C.Y."/>
            <person name="Wang Z.W."/>
            <person name="Zhao X."/>
            <person name="Zhong W.Y."/>
            <person name="Ma X.K."/>
            <person name="Ma L."/>
            <person name="Huang J."/>
            <person name="Chen G.Z."/>
            <person name="Huang M.Z."/>
            <person name="Huang L."/>
            <person name="Peng D.H."/>
            <person name="Luo Y.B."/>
            <person name="Zou S.Q."/>
            <person name="Chen S.P."/>
            <person name="Lan S."/>
            <person name="Tsai W.C."/>
            <person name="Van de Peer Y."/>
            <person name="Liu Z.J."/>
        </authorList>
    </citation>
    <scope>NUCLEOTIDE SEQUENCE [LARGE SCALE GENOMIC DNA]</scope>
    <source>
        <strain evidence="2">Lor287</strain>
    </source>
</reference>
<feature type="compositionally biased region" description="Pro residues" evidence="1">
    <location>
        <begin position="128"/>
        <end position="147"/>
    </location>
</feature>
<dbReference type="AlphaFoldDB" id="A0AAP0B859"/>
<organism evidence="2 3">
    <name type="scientific">Platanthera zijinensis</name>
    <dbReference type="NCBI Taxonomy" id="2320716"/>
    <lineage>
        <taxon>Eukaryota</taxon>
        <taxon>Viridiplantae</taxon>
        <taxon>Streptophyta</taxon>
        <taxon>Embryophyta</taxon>
        <taxon>Tracheophyta</taxon>
        <taxon>Spermatophyta</taxon>
        <taxon>Magnoliopsida</taxon>
        <taxon>Liliopsida</taxon>
        <taxon>Asparagales</taxon>
        <taxon>Orchidaceae</taxon>
        <taxon>Orchidoideae</taxon>
        <taxon>Orchideae</taxon>
        <taxon>Orchidinae</taxon>
        <taxon>Platanthera</taxon>
    </lineage>
</organism>
<sequence length="147" mass="15580">MEQPSQAWSCRGLSRSGRQQAARPPPPLPRRQAAPPRPSLFLSPVGHLEQAAPAPSSPSFSPSRPPQRRARPPPSSQPEPPPSTSCPAPPPLFSPAWSSTAARAKARPPTSRPGRLQRGRAPLSPLFPSRPPPAGPSFSWPPLPATA</sequence>
<keyword evidence="3" id="KW-1185">Reference proteome</keyword>
<feature type="compositionally biased region" description="Low complexity" evidence="1">
    <location>
        <begin position="50"/>
        <end position="62"/>
    </location>
</feature>
<gene>
    <name evidence="2" type="ORF">KSP39_PZI015284</name>
</gene>
<feature type="compositionally biased region" description="Pro residues" evidence="1">
    <location>
        <begin position="72"/>
        <end position="93"/>
    </location>
</feature>
<evidence type="ECO:0000313" key="3">
    <source>
        <dbReference type="Proteomes" id="UP001418222"/>
    </source>
</evidence>